<protein>
    <recommendedName>
        <fullName evidence="2">Fibronectin type-III domain-containing protein</fullName>
    </recommendedName>
</protein>
<evidence type="ECO:0000256" key="1">
    <source>
        <dbReference type="ARBA" id="ARBA00022737"/>
    </source>
</evidence>
<feature type="domain" description="Fibronectin type-III" evidence="2">
    <location>
        <begin position="745"/>
        <end position="836"/>
    </location>
</feature>
<name>A0A6C0JKX2_9ZZZZ</name>
<proteinExistence type="predicted"/>
<dbReference type="PROSITE" id="PS50853">
    <property type="entry name" value="FN3"/>
    <property type="match status" value="6"/>
</dbReference>
<organism evidence="3">
    <name type="scientific">viral metagenome</name>
    <dbReference type="NCBI Taxonomy" id="1070528"/>
    <lineage>
        <taxon>unclassified sequences</taxon>
        <taxon>metagenomes</taxon>
        <taxon>organismal metagenomes</taxon>
    </lineage>
</organism>
<reference evidence="3" key="1">
    <citation type="journal article" date="2020" name="Nature">
        <title>Giant virus diversity and host interactions through global metagenomics.</title>
        <authorList>
            <person name="Schulz F."/>
            <person name="Roux S."/>
            <person name="Paez-Espino D."/>
            <person name="Jungbluth S."/>
            <person name="Walsh D.A."/>
            <person name="Denef V.J."/>
            <person name="McMahon K.D."/>
            <person name="Konstantinidis K.T."/>
            <person name="Eloe-Fadrosh E.A."/>
            <person name="Kyrpides N.C."/>
            <person name="Woyke T."/>
        </authorList>
    </citation>
    <scope>NUCLEOTIDE SEQUENCE</scope>
    <source>
        <strain evidence="3">GVMAG-M-3300027747-57</strain>
    </source>
</reference>
<evidence type="ECO:0000259" key="2">
    <source>
        <dbReference type="PROSITE" id="PS50853"/>
    </source>
</evidence>
<dbReference type="SMART" id="SM00060">
    <property type="entry name" value="FN3"/>
    <property type="match status" value="10"/>
</dbReference>
<feature type="domain" description="Fibronectin type-III" evidence="2">
    <location>
        <begin position="1124"/>
        <end position="1215"/>
    </location>
</feature>
<feature type="domain" description="Fibronectin type-III" evidence="2">
    <location>
        <begin position="371"/>
        <end position="461"/>
    </location>
</feature>
<accession>A0A6C0JKX2</accession>
<dbReference type="PANTHER" id="PTHR46708:SF2">
    <property type="entry name" value="FIBRONECTIN TYPE-III DOMAIN-CONTAINING PROTEIN"/>
    <property type="match status" value="1"/>
</dbReference>
<dbReference type="Pfam" id="PF00041">
    <property type="entry name" value="fn3"/>
    <property type="match status" value="2"/>
</dbReference>
<dbReference type="EMBL" id="MN740431">
    <property type="protein sequence ID" value="QHU06249.1"/>
    <property type="molecule type" value="Genomic_DNA"/>
</dbReference>
<dbReference type="InterPro" id="IPR050991">
    <property type="entry name" value="ECM_Regulatory_Proteins"/>
</dbReference>
<sequence>MSENSLSNTITNICEQRKRLIEFAVPPTRYTPVSPYNGTFTKFQLDMRRKAEILKYSNVTSSTKTNNLTQSEKYNQLINGRLQTKSYIPTSIVTIDANGNYNKVTVNYPDKLIVRLVAQKENGSVNIVGKTGYFKYEIIPNGQIVNCADDNLIPTPTSSCNVPGPIMNLIDDENIPLYNFTNATINNAAYSENITINDVNMWKINSLNNIAINANTSKIGSFLITNLIKESSYFYTLRVPIGIYINDPTGLENFYLTINNISLIVYYNNNVVVLDSVPVVSFSRYSFNSPIKINYYRLNTGINGYNYYGYIDTINIANLLLQTTPYNIYDFYMNITLSTSSSSTFNNYVVVANPKNINLNELSISTSRLMPPTSLVLSSITNETAVITFSAPITSTPILNYSYFILPTPVNFSSGIASATSNSIIVAGLTMDTVYKLNVIANYSNGSSASLEAITGATINYNPSNFSVSSVSETSITITFTKGGNPNISTYYVIASSVNNSYHSQYTTAQNPIDSPIDEPITINGLYSGTKYYLQLYQSFRDNTISITTNNLYGSTLSPLPTNLSISDISYTNLKLNYTQPIGTGPIGYYIISSSVNFPDTILDLSNNPSPTSPITIPKLNSGVSYNIYMKAIYNKTLDELNAITPYINAITSYDAPINLIPINVTELSFYIGYEQKGTLPNQYIINVTDPSDNTIIKYINDTTINPILITDLSTGLPYNVTMTAVYPIANKTSIPLTVSTTGQSTTGLIVLNITVNSFDITFNRTGNPDGHFVTAIPSNSSKPTVIFPQSPTLITSNYITVTGLLSGTIYTVTVTTVFASEYKISNSLSVNTLANSPVITNVTATENSIIISYNAPIGTLPNRYNASATLKNTNIIYSLVNVSQNPIIISNLSSGAIYDISLSAVYDTGSYNSIYPNVQTLSSPSTITGINTNLITDPSTNAITVYISPPLSGTLPSSYSLIANPRTRNNGQDIITKSNITPISIPMSVIVNGLITGTIYDISLVSVYGAGTQTSTSTISGSTIAYPPRINSVTNATINTLTVNFLRPLYGDLPINYSAIANPRSILLNQQPITITGIAKTTNTIIFTGLTSATVYDISMVAVYDAINSINIDTWRGTTLSNPPQNIRITNITDSIITVSYDPPISTPTGYYGIAVPKTTYSGQSNITTDTTTNRTITFNNLYAGTSYNIFIVALYTTGNQQSSVDLSGSTLFNSPSITALNRNFTDASTNSITVYFSQPSGIIPYNLPNYYNFSAIPQYTQSTFNQQEIKYVTGVTRSSTSYIITNLISGTNYDISMAAVYSVGNAVSNTLIGSTLFNAPSI</sequence>
<dbReference type="PANTHER" id="PTHR46708">
    <property type="entry name" value="TENASCIN"/>
    <property type="match status" value="1"/>
</dbReference>
<feature type="domain" description="Fibronectin type-III" evidence="2">
    <location>
        <begin position="462"/>
        <end position="559"/>
    </location>
</feature>
<feature type="domain" description="Fibronectin type-III" evidence="2">
    <location>
        <begin position="560"/>
        <end position="655"/>
    </location>
</feature>
<dbReference type="InterPro" id="IPR013783">
    <property type="entry name" value="Ig-like_fold"/>
</dbReference>
<dbReference type="InterPro" id="IPR003961">
    <property type="entry name" value="FN3_dom"/>
</dbReference>
<dbReference type="InterPro" id="IPR036116">
    <property type="entry name" value="FN3_sf"/>
</dbReference>
<dbReference type="Gene3D" id="2.60.40.10">
    <property type="entry name" value="Immunoglobulins"/>
    <property type="match status" value="5"/>
</dbReference>
<dbReference type="CDD" id="cd00063">
    <property type="entry name" value="FN3"/>
    <property type="match status" value="2"/>
</dbReference>
<dbReference type="SUPFAM" id="SSF49265">
    <property type="entry name" value="Fibronectin type III"/>
    <property type="match status" value="5"/>
</dbReference>
<evidence type="ECO:0000313" key="3">
    <source>
        <dbReference type="EMBL" id="QHU06249.1"/>
    </source>
</evidence>
<keyword evidence="1" id="KW-0677">Repeat</keyword>
<feature type="domain" description="Fibronectin type-III" evidence="2">
    <location>
        <begin position="1218"/>
        <end position="1324"/>
    </location>
</feature>